<keyword evidence="1" id="KW-0472">Membrane</keyword>
<dbReference type="STRING" id="1977882.B9T28_06850"/>
<keyword evidence="1" id="KW-1133">Transmembrane helix</keyword>
<reference evidence="2 3" key="1">
    <citation type="submission" date="2017-04" db="EMBL/GenBank/DDBJ databases">
        <title>High diversity of culturable Acinetobacter species in natural soil and water ecosystems.</title>
        <authorList>
            <person name="Nemec A."/>
            <person name="Radolfova-Krizova L."/>
        </authorList>
    </citation>
    <scope>NUCLEOTIDE SEQUENCE [LARGE SCALE GENOMIC DNA]</scope>
    <source>
        <strain evidence="2 3">ANC 4999</strain>
    </source>
</reference>
<dbReference type="Proteomes" id="UP000242765">
    <property type="component" value="Unassembled WGS sequence"/>
</dbReference>
<gene>
    <name evidence="2" type="ORF">B9T28_06850</name>
</gene>
<accession>A0A1Y3CH29</accession>
<keyword evidence="1" id="KW-0812">Transmembrane</keyword>
<protein>
    <submittedName>
        <fullName evidence="2">Uncharacterized protein</fullName>
    </submittedName>
</protein>
<dbReference type="AlphaFoldDB" id="A0A1Y3CH29"/>
<feature type="transmembrane region" description="Helical" evidence="1">
    <location>
        <begin position="157"/>
        <end position="176"/>
    </location>
</feature>
<proteinExistence type="predicted"/>
<feature type="transmembrane region" description="Helical" evidence="1">
    <location>
        <begin position="196"/>
        <end position="216"/>
    </location>
</feature>
<sequence>MMNLITKMLSNELEEIMKEHFITYLGFIGITITIITGWYKEIASSGLLQHLSFILSFKRLRIRHKIQDIDLICDKSDLSEAVKSNLKYEQRQLYLQYYYGLNIQDNEFYEYMTGYKDKKRAFGLYKNGGKYLKYNKNLKTIDFESVKQKERINIYRNIGLVIYIFISFLSLLYVFWARNFIILNKSDYSPIEKISIVLVVNVIVPIVIVVIGAWILNKFLKRLHAQKLIELERISQPIST</sequence>
<evidence type="ECO:0000313" key="3">
    <source>
        <dbReference type="Proteomes" id="UP000242765"/>
    </source>
</evidence>
<evidence type="ECO:0000256" key="1">
    <source>
        <dbReference type="SAM" id="Phobius"/>
    </source>
</evidence>
<name>A0A1Y3CH29_9GAMM</name>
<organism evidence="2 3">
    <name type="scientific">Acinetobacter silvestris</name>
    <dbReference type="NCBI Taxonomy" id="1977882"/>
    <lineage>
        <taxon>Bacteria</taxon>
        <taxon>Pseudomonadati</taxon>
        <taxon>Pseudomonadota</taxon>
        <taxon>Gammaproteobacteria</taxon>
        <taxon>Moraxellales</taxon>
        <taxon>Moraxellaceae</taxon>
        <taxon>Acinetobacter</taxon>
    </lineage>
</organism>
<evidence type="ECO:0000313" key="2">
    <source>
        <dbReference type="EMBL" id="OTG65912.1"/>
    </source>
</evidence>
<keyword evidence="3" id="KW-1185">Reference proteome</keyword>
<dbReference type="EMBL" id="NEGB01000003">
    <property type="protein sequence ID" value="OTG65912.1"/>
    <property type="molecule type" value="Genomic_DNA"/>
</dbReference>
<feature type="transmembrane region" description="Helical" evidence="1">
    <location>
        <begin position="20"/>
        <end position="39"/>
    </location>
</feature>
<comment type="caution">
    <text evidence="2">The sequence shown here is derived from an EMBL/GenBank/DDBJ whole genome shotgun (WGS) entry which is preliminary data.</text>
</comment>